<dbReference type="EMBL" id="CAMPGE010030055">
    <property type="protein sequence ID" value="CAI2387555.1"/>
    <property type="molecule type" value="Genomic_DNA"/>
</dbReference>
<sequence>MLYSYYSKISLVHEIKKNTLKLDQTQQELEMLRKMCSKQEQSTVAKSKPKSLNKIAEEIKHEDQDSEEEKEGGSSTINSDYEDSPDKRNMLRRHQKRQPAGRKVRHWRNSNTPYKHYLEEAEYLGEENGFGYEYHQQAIEIPDPEKINKLQVKPTSQSKLKENSFRDILNAFSEEKDCLKILLRLNILEAKAQYLMSQDMNYINNFKTDGCISKENRSKILKSSQNPPTNTQPPPKLHHHNPLLNTSSSSLLQKEPTIKNFDATNSTLLKPQFQKNSLPNFSLQNPPNNLSSHAPPSTRTVNLFRKKKYQIEPTSGHLEYL</sequence>
<feature type="region of interest" description="Disordered" evidence="1">
    <location>
        <begin position="37"/>
        <end position="108"/>
    </location>
</feature>
<reference evidence="2" key="1">
    <citation type="submission" date="2023-07" db="EMBL/GenBank/DDBJ databases">
        <authorList>
            <consortium name="AG Swart"/>
            <person name="Singh M."/>
            <person name="Singh A."/>
            <person name="Seah K."/>
            <person name="Emmerich C."/>
        </authorList>
    </citation>
    <scope>NUCLEOTIDE SEQUENCE</scope>
    <source>
        <strain evidence="2">DP1</strain>
    </source>
</reference>
<evidence type="ECO:0000313" key="3">
    <source>
        <dbReference type="Proteomes" id="UP001295684"/>
    </source>
</evidence>
<name>A0AAD1YAB4_EUPCR</name>
<evidence type="ECO:0000313" key="2">
    <source>
        <dbReference type="EMBL" id="CAI2387555.1"/>
    </source>
</evidence>
<feature type="region of interest" description="Disordered" evidence="1">
    <location>
        <begin position="221"/>
        <end position="247"/>
    </location>
</feature>
<comment type="caution">
    <text evidence="2">The sequence shown here is derived from an EMBL/GenBank/DDBJ whole genome shotgun (WGS) entry which is preliminary data.</text>
</comment>
<feature type="region of interest" description="Disordered" evidence="1">
    <location>
        <begin position="277"/>
        <end position="298"/>
    </location>
</feature>
<evidence type="ECO:0000256" key="1">
    <source>
        <dbReference type="SAM" id="MobiDB-lite"/>
    </source>
</evidence>
<proteinExistence type="predicted"/>
<gene>
    <name evidence="2" type="ORF">ECRASSUSDP1_LOCUS29188</name>
</gene>
<accession>A0AAD1YAB4</accession>
<protein>
    <submittedName>
        <fullName evidence="2">Uncharacterized protein</fullName>
    </submittedName>
</protein>
<keyword evidence="3" id="KW-1185">Reference proteome</keyword>
<dbReference type="AlphaFoldDB" id="A0AAD1YAB4"/>
<dbReference type="Proteomes" id="UP001295684">
    <property type="component" value="Unassembled WGS sequence"/>
</dbReference>
<organism evidence="2 3">
    <name type="scientific">Euplotes crassus</name>
    <dbReference type="NCBI Taxonomy" id="5936"/>
    <lineage>
        <taxon>Eukaryota</taxon>
        <taxon>Sar</taxon>
        <taxon>Alveolata</taxon>
        <taxon>Ciliophora</taxon>
        <taxon>Intramacronucleata</taxon>
        <taxon>Spirotrichea</taxon>
        <taxon>Hypotrichia</taxon>
        <taxon>Euplotida</taxon>
        <taxon>Euplotidae</taxon>
        <taxon>Moneuplotes</taxon>
    </lineage>
</organism>
<feature type="compositionally biased region" description="Basic residues" evidence="1">
    <location>
        <begin position="90"/>
        <end position="108"/>
    </location>
</feature>